<evidence type="ECO:0000313" key="1">
    <source>
        <dbReference type="EMBL" id="CUO52323.1"/>
    </source>
</evidence>
<evidence type="ECO:0000313" key="2">
    <source>
        <dbReference type="Proteomes" id="UP000095431"/>
    </source>
</evidence>
<proteinExistence type="predicted"/>
<name>A0A174FQ44_9FIRM</name>
<dbReference type="EMBL" id="CYZN01000025">
    <property type="protein sequence ID" value="CUO52323.1"/>
    <property type="molecule type" value="Genomic_DNA"/>
</dbReference>
<dbReference type="Proteomes" id="UP000095431">
    <property type="component" value="Unassembled WGS sequence"/>
</dbReference>
<reference evidence="1 2" key="1">
    <citation type="submission" date="2015-09" db="EMBL/GenBank/DDBJ databases">
        <authorList>
            <consortium name="Pathogen Informatics"/>
        </authorList>
    </citation>
    <scope>NUCLEOTIDE SEQUENCE [LARGE SCALE GENOMIC DNA]</scope>
    <source>
        <strain evidence="1 2">2789STDY5834863</strain>
    </source>
</reference>
<protein>
    <submittedName>
        <fullName evidence="1">Uncharacterized protein</fullName>
    </submittedName>
</protein>
<sequence>MNNPAYDSGYLNSAKLSGRYLFKLIARNCSDCFGIIYKYMKSDYRRYMDMGNPLYLCKTPKQIMGNMGITVDLNAEISNTYDEFILEWMSDCYITLQWKYRLWSSEIIDIVKPEKLYKQYYPLHETSLTNAVTKIYEIYHLKDLYMHRSELLDN</sequence>
<accession>A0A174FQ44</accession>
<dbReference type="RefSeq" id="WP_055201107.1">
    <property type="nucleotide sequence ID" value="NZ_BTHH01000024.1"/>
</dbReference>
<dbReference type="AlphaFoldDB" id="A0A174FQ44"/>
<gene>
    <name evidence="1" type="ORF">ERS852478_03076</name>
</gene>
<organism evidence="1 2">
    <name type="scientific">Blautia wexlerae</name>
    <dbReference type="NCBI Taxonomy" id="418240"/>
    <lineage>
        <taxon>Bacteria</taxon>
        <taxon>Bacillati</taxon>
        <taxon>Bacillota</taxon>
        <taxon>Clostridia</taxon>
        <taxon>Lachnospirales</taxon>
        <taxon>Lachnospiraceae</taxon>
        <taxon>Blautia</taxon>
    </lineage>
</organism>